<dbReference type="RefSeq" id="WP_221603596.1">
    <property type="nucleotide sequence ID" value="NZ_JAIGNU010000003.1"/>
</dbReference>
<keyword evidence="2" id="KW-0378">Hydrolase</keyword>
<dbReference type="Proteomes" id="UP000782554">
    <property type="component" value="Unassembled WGS sequence"/>
</dbReference>
<dbReference type="SUPFAM" id="SSF53474">
    <property type="entry name" value="alpha/beta-Hydrolases"/>
    <property type="match status" value="1"/>
</dbReference>
<name>A0ABS7JXL9_9SPHN</name>
<gene>
    <name evidence="2" type="ORF">K3181_13205</name>
</gene>
<feature type="domain" description="AB hydrolase-1" evidence="1">
    <location>
        <begin position="4"/>
        <end position="228"/>
    </location>
</feature>
<dbReference type="Gene3D" id="3.40.50.1820">
    <property type="entry name" value="alpha/beta hydrolase"/>
    <property type="match status" value="1"/>
</dbReference>
<evidence type="ECO:0000313" key="3">
    <source>
        <dbReference type="Proteomes" id="UP000782554"/>
    </source>
</evidence>
<dbReference type="Pfam" id="PF12697">
    <property type="entry name" value="Abhydrolase_6"/>
    <property type="match status" value="1"/>
</dbReference>
<dbReference type="InterPro" id="IPR029058">
    <property type="entry name" value="AB_hydrolase_fold"/>
</dbReference>
<reference evidence="2 3" key="1">
    <citation type="submission" date="2021-08" db="EMBL/GenBank/DDBJ databases">
        <title>Comparative Genomics Analysis of the Genus Qipengyuania Reveals Extensive Genetic Diversity and Metabolic Versatility, Including the Description of Fifteen Novel Species.</title>
        <authorList>
            <person name="Liu Y."/>
        </authorList>
    </citation>
    <scope>NUCLEOTIDE SEQUENCE [LARGE SCALE GENOMIC DNA]</scope>
    <source>
        <strain evidence="2 3">YG27</strain>
    </source>
</reference>
<proteinExistence type="predicted"/>
<dbReference type="InterPro" id="IPR045889">
    <property type="entry name" value="MES/HNL"/>
</dbReference>
<evidence type="ECO:0000313" key="2">
    <source>
        <dbReference type="EMBL" id="MBX7502402.1"/>
    </source>
</evidence>
<organism evidence="2 3">
    <name type="scientific">Qipengyuania mesophila</name>
    <dbReference type="NCBI Taxonomy" id="2867246"/>
    <lineage>
        <taxon>Bacteria</taxon>
        <taxon>Pseudomonadati</taxon>
        <taxon>Pseudomonadota</taxon>
        <taxon>Alphaproteobacteria</taxon>
        <taxon>Sphingomonadales</taxon>
        <taxon>Erythrobacteraceae</taxon>
        <taxon>Qipengyuania</taxon>
    </lineage>
</organism>
<dbReference type="PANTHER" id="PTHR10992:SF1086">
    <property type="entry name" value="AB HYDROLASE-1 DOMAIN-CONTAINING PROTEIN"/>
    <property type="match status" value="1"/>
</dbReference>
<sequence length="241" mass="26531">MATFVLVHGAWHGGWCWREVRAGLEEHGHRTFAPTMTGLGERKHLLSPDISIDILVKDLVNVLEYERLEEVVLVGHSFGGAVLPGVAECARGRIAKLVFLDAAVLEDGESIFAMVDPEIVEERMRAAKIRHDGLAIPLPTQADLGITDDQLWNEIEGLLTPHPIATYESPIRLSGKPGAGMKCEYIQCTSPEYAPLAWARERARSYGWPTRDIATGHDAMLTAPSVLVEMLLASAREFATR</sequence>
<dbReference type="InterPro" id="IPR000073">
    <property type="entry name" value="AB_hydrolase_1"/>
</dbReference>
<keyword evidence="3" id="KW-1185">Reference proteome</keyword>
<dbReference type="PANTHER" id="PTHR10992">
    <property type="entry name" value="METHYLESTERASE FAMILY MEMBER"/>
    <property type="match status" value="1"/>
</dbReference>
<dbReference type="EMBL" id="JAIGNU010000003">
    <property type="protein sequence ID" value="MBX7502402.1"/>
    <property type="molecule type" value="Genomic_DNA"/>
</dbReference>
<protein>
    <submittedName>
        <fullName evidence="2">Alpha/beta hydrolase</fullName>
    </submittedName>
</protein>
<evidence type="ECO:0000259" key="1">
    <source>
        <dbReference type="Pfam" id="PF12697"/>
    </source>
</evidence>
<accession>A0ABS7JXL9</accession>
<comment type="caution">
    <text evidence="2">The sequence shown here is derived from an EMBL/GenBank/DDBJ whole genome shotgun (WGS) entry which is preliminary data.</text>
</comment>
<dbReference type="GO" id="GO:0016787">
    <property type="term" value="F:hydrolase activity"/>
    <property type="evidence" value="ECO:0007669"/>
    <property type="project" value="UniProtKB-KW"/>
</dbReference>